<keyword evidence="3" id="KW-1185">Reference proteome</keyword>
<dbReference type="PROSITE" id="PS50853">
    <property type="entry name" value="FN3"/>
    <property type="match status" value="1"/>
</dbReference>
<dbReference type="InterPro" id="IPR013783">
    <property type="entry name" value="Ig-like_fold"/>
</dbReference>
<proteinExistence type="predicted"/>
<comment type="caution">
    <text evidence="2">The sequence shown here is derived from an EMBL/GenBank/DDBJ whole genome shotgun (WGS) entry which is preliminary data.</text>
</comment>
<dbReference type="Pfam" id="PF10091">
    <property type="entry name" value="Glycoamylase"/>
    <property type="match status" value="1"/>
</dbReference>
<evidence type="ECO:0000313" key="2">
    <source>
        <dbReference type="EMBL" id="TJY63589.1"/>
    </source>
</evidence>
<dbReference type="InterPro" id="IPR003961">
    <property type="entry name" value="FN3_dom"/>
</dbReference>
<sequence>MKVFRLLVLYILFAPAFLLADTYPEVIFDNSLVKGVYAKSTVNYGGKSWVENVNQHLLVSDTLFFTPGNALSLKYISAEEGNWNTEVRYSRQKHHYKFSNDDFLSIRIFVKSTGTEVNDLPKLYIKQRSSTSASFSLEKFIKNYETNKWIQVKIPINAISDVNFSDPIAAIGFQQHRSSNRMQHIFIDQIEFLAKNYPQVKLSSPAILTDAVPYDSQVHLKWQLPLTPSIHYIKIYRSEDGENFKPIGIRPVQMQSCLDMVPILGRKYYYKITWVDYNYQESPFSGVKEITTKELEDSQLLDLIQLAHVNYFIENYDVNSGMYMPFRVKDKAIVSTKETGGAIISLLIGADRKFVSRQYAYGRISKIVYFLLKAQNNKGIFPSYFNGRGGVPEYRSDSPKYDVSATSNILEALLIAREYFSGDSAEELDLRKRITKLYESVNWQELTLEGTDDILRSSLPAIEDLNSPLKPTLNGINESINTYFLAMAAPKFPLPLTSYYNAVYHNYSPYVPEQPEEGEVDIYTDSLASDTTALIESQKVVALIDTFIQTSVLRDTLLYGNSLKLGEYNRSLMELYRPFLTISPELLQDTILDFKEVLNSYVHFVKRRDNEIGVGSTDSDIWGFYQHRDSVGNYRINPSIAPSSIFVDKEIGLQAILALYHQYGNVLFTEYGFRSWLDLRNDDVSDEYLAANQSTLSIALENYRSGLIWKLYAQIPELKALRESLFAKNLEPINE</sequence>
<evidence type="ECO:0000259" key="1">
    <source>
        <dbReference type="PROSITE" id="PS50853"/>
    </source>
</evidence>
<evidence type="ECO:0000313" key="3">
    <source>
        <dbReference type="Proteomes" id="UP000309872"/>
    </source>
</evidence>
<dbReference type="AlphaFoldDB" id="A0A4V5LXR4"/>
<dbReference type="RefSeq" id="WP_136822263.1">
    <property type="nucleotide sequence ID" value="NZ_BMJX01000006.1"/>
</dbReference>
<reference evidence="2 3" key="1">
    <citation type="submission" date="2019-04" db="EMBL/GenBank/DDBJ databases">
        <title>Sphingobacterium olei sp. nov., isolated from oil-contaminated soil.</title>
        <authorList>
            <person name="Liu B."/>
        </authorList>
    </citation>
    <scope>NUCLEOTIDE SEQUENCE [LARGE SCALE GENOMIC DNA]</scope>
    <source>
        <strain evidence="2 3">Y3L14</strain>
    </source>
</reference>
<organism evidence="2 3">
    <name type="scientific">Sphingobacterium alkalisoli</name>
    <dbReference type="NCBI Taxonomy" id="1874115"/>
    <lineage>
        <taxon>Bacteria</taxon>
        <taxon>Pseudomonadati</taxon>
        <taxon>Bacteroidota</taxon>
        <taxon>Sphingobacteriia</taxon>
        <taxon>Sphingobacteriales</taxon>
        <taxon>Sphingobacteriaceae</taxon>
        <taxon>Sphingobacterium</taxon>
    </lineage>
</organism>
<dbReference type="Gene3D" id="1.50.10.140">
    <property type="match status" value="1"/>
</dbReference>
<dbReference type="Gene3D" id="2.60.120.260">
    <property type="entry name" value="Galactose-binding domain-like"/>
    <property type="match status" value="1"/>
</dbReference>
<dbReference type="Gene3D" id="2.60.40.10">
    <property type="entry name" value="Immunoglobulins"/>
    <property type="match status" value="1"/>
</dbReference>
<name>A0A4V5LXR4_9SPHI</name>
<dbReference type="OrthoDB" id="5937621at2"/>
<dbReference type="EMBL" id="SUKA01000006">
    <property type="protein sequence ID" value="TJY63589.1"/>
    <property type="molecule type" value="Genomic_DNA"/>
</dbReference>
<gene>
    <name evidence="2" type="ORF">FAZ19_18630</name>
</gene>
<protein>
    <recommendedName>
        <fullName evidence="1">Fibronectin type-III domain-containing protein</fullName>
    </recommendedName>
</protein>
<accession>A0A4V5LXR4</accession>
<dbReference type="InterPro" id="IPR019282">
    <property type="entry name" value="Glycoamylase-like_cons_dom"/>
</dbReference>
<dbReference type="Proteomes" id="UP000309872">
    <property type="component" value="Unassembled WGS sequence"/>
</dbReference>
<feature type="domain" description="Fibronectin type-III" evidence="1">
    <location>
        <begin position="204"/>
        <end position="295"/>
    </location>
</feature>